<evidence type="ECO:0000313" key="2">
    <source>
        <dbReference type="Proteomes" id="UP000814033"/>
    </source>
</evidence>
<name>A0ACB8RPY5_9AGAM</name>
<dbReference type="EMBL" id="MU275940">
    <property type="protein sequence ID" value="KAI0045862.1"/>
    <property type="molecule type" value="Genomic_DNA"/>
</dbReference>
<comment type="caution">
    <text evidence="1">The sequence shown here is derived from an EMBL/GenBank/DDBJ whole genome shotgun (WGS) entry which is preliminary data.</text>
</comment>
<organism evidence="1 2">
    <name type="scientific">Auriscalpium vulgare</name>
    <dbReference type="NCBI Taxonomy" id="40419"/>
    <lineage>
        <taxon>Eukaryota</taxon>
        <taxon>Fungi</taxon>
        <taxon>Dikarya</taxon>
        <taxon>Basidiomycota</taxon>
        <taxon>Agaricomycotina</taxon>
        <taxon>Agaricomycetes</taxon>
        <taxon>Russulales</taxon>
        <taxon>Auriscalpiaceae</taxon>
        <taxon>Auriscalpium</taxon>
    </lineage>
</organism>
<accession>A0ACB8RPY5</accession>
<dbReference type="Proteomes" id="UP000814033">
    <property type="component" value="Unassembled WGS sequence"/>
</dbReference>
<reference evidence="1" key="2">
    <citation type="journal article" date="2022" name="New Phytol.">
        <title>Evolutionary transition to the ectomycorrhizal habit in the genomes of a hyperdiverse lineage of mushroom-forming fungi.</title>
        <authorList>
            <person name="Looney B."/>
            <person name="Miyauchi S."/>
            <person name="Morin E."/>
            <person name="Drula E."/>
            <person name="Courty P.E."/>
            <person name="Kohler A."/>
            <person name="Kuo A."/>
            <person name="LaButti K."/>
            <person name="Pangilinan J."/>
            <person name="Lipzen A."/>
            <person name="Riley R."/>
            <person name="Andreopoulos W."/>
            <person name="He G."/>
            <person name="Johnson J."/>
            <person name="Nolan M."/>
            <person name="Tritt A."/>
            <person name="Barry K.W."/>
            <person name="Grigoriev I.V."/>
            <person name="Nagy L.G."/>
            <person name="Hibbett D."/>
            <person name="Henrissat B."/>
            <person name="Matheny P.B."/>
            <person name="Labbe J."/>
            <person name="Martin F.M."/>
        </authorList>
    </citation>
    <scope>NUCLEOTIDE SEQUENCE</scope>
    <source>
        <strain evidence="1">FP105234-sp</strain>
    </source>
</reference>
<protein>
    <submittedName>
        <fullName evidence="1">Uncharacterized protein</fullName>
    </submittedName>
</protein>
<gene>
    <name evidence="1" type="ORF">FA95DRAFT_1596607</name>
</gene>
<proteinExistence type="predicted"/>
<reference evidence="1" key="1">
    <citation type="submission" date="2021-02" db="EMBL/GenBank/DDBJ databases">
        <authorList>
            <consortium name="DOE Joint Genome Institute"/>
            <person name="Ahrendt S."/>
            <person name="Looney B.P."/>
            <person name="Miyauchi S."/>
            <person name="Morin E."/>
            <person name="Drula E."/>
            <person name="Courty P.E."/>
            <person name="Chicoki N."/>
            <person name="Fauchery L."/>
            <person name="Kohler A."/>
            <person name="Kuo A."/>
            <person name="Labutti K."/>
            <person name="Pangilinan J."/>
            <person name="Lipzen A."/>
            <person name="Riley R."/>
            <person name="Andreopoulos W."/>
            <person name="He G."/>
            <person name="Johnson J."/>
            <person name="Barry K.W."/>
            <person name="Grigoriev I.V."/>
            <person name="Nagy L."/>
            <person name="Hibbett D."/>
            <person name="Henrissat B."/>
            <person name="Matheny P.B."/>
            <person name="Labbe J."/>
            <person name="Martin F."/>
        </authorList>
    </citation>
    <scope>NUCLEOTIDE SEQUENCE</scope>
    <source>
        <strain evidence="1">FP105234-sp</strain>
    </source>
</reference>
<keyword evidence="2" id="KW-1185">Reference proteome</keyword>
<sequence length="495" mass="55171">MADATARSKFAQRTRGPVAPALPVEVLLKIFSMTKRRSYFDMVASHTLPKLARVSKSWLPVARELLYTSIYLGSAVLPRTASRLQRTLESSPNLKAMVRAIYFGTMDSDEKGGTHALAGLVALCGPINLRKLHLFGYGGGEALVALREAMHGAVRLQKLVIIPRDMRDNPCVRFATVSQFFGMMQSWPELRAIRLYQHVLSWNDENSNSEDTEIATEEERAAAEMKVWYPVRTGALSVLESIDDRYNFMGKDILALAQIAPNISSLTADLHILFTAPGVFALKALPRLTHIHINGSLSFPNSLLDKFGAQVAAALASLPALEHLEVSSAWMVPGVFTDAQSFPALKQLDYRIRKDTDEIHVLTDMLRMQPRRLPELKRLAVMTGSRAIGGFARPMEFKEGVYQALKDACVHRVVRLQEHFDSEMEGMAAQLQVSEEDVRDECELKADVYSDDDDYDDDEGDDDEGNEDEDDDQDSGELDEEENAEDGEDSEDEDA</sequence>
<evidence type="ECO:0000313" key="1">
    <source>
        <dbReference type="EMBL" id="KAI0045862.1"/>
    </source>
</evidence>